<keyword evidence="2" id="KW-0813">Transport</keyword>
<keyword evidence="7 8" id="KW-0472">Membrane</keyword>
<dbReference type="InterPro" id="IPR005828">
    <property type="entry name" value="MFS_sugar_transport-like"/>
</dbReference>
<dbReference type="OrthoDB" id="6346412at2759"/>
<dbReference type="EMBL" id="CAJPEV010000105">
    <property type="protein sequence ID" value="CAG0880622.1"/>
    <property type="molecule type" value="Genomic_DNA"/>
</dbReference>
<evidence type="ECO:0000256" key="6">
    <source>
        <dbReference type="ARBA" id="ARBA00022989"/>
    </source>
</evidence>
<dbReference type="InterPro" id="IPR020846">
    <property type="entry name" value="MFS_dom"/>
</dbReference>
<evidence type="ECO:0000313" key="11">
    <source>
        <dbReference type="Proteomes" id="UP000677054"/>
    </source>
</evidence>
<evidence type="ECO:0000256" key="8">
    <source>
        <dbReference type="SAM" id="Phobius"/>
    </source>
</evidence>
<keyword evidence="11" id="KW-1185">Reference proteome</keyword>
<organism evidence="10">
    <name type="scientific">Darwinula stevensoni</name>
    <dbReference type="NCBI Taxonomy" id="69355"/>
    <lineage>
        <taxon>Eukaryota</taxon>
        <taxon>Metazoa</taxon>
        <taxon>Ecdysozoa</taxon>
        <taxon>Arthropoda</taxon>
        <taxon>Crustacea</taxon>
        <taxon>Oligostraca</taxon>
        <taxon>Ostracoda</taxon>
        <taxon>Podocopa</taxon>
        <taxon>Podocopida</taxon>
        <taxon>Darwinulocopina</taxon>
        <taxon>Darwinuloidea</taxon>
        <taxon>Darwinulidae</taxon>
        <taxon>Darwinula</taxon>
    </lineage>
</organism>
<keyword evidence="3" id="KW-1003">Cell membrane</keyword>
<feature type="transmembrane region" description="Helical" evidence="8">
    <location>
        <begin position="216"/>
        <end position="236"/>
    </location>
</feature>
<evidence type="ECO:0000259" key="9">
    <source>
        <dbReference type="PROSITE" id="PS50850"/>
    </source>
</evidence>
<dbReference type="GO" id="GO:0022857">
    <property type="term" value="F:transmembrane transporter activity"/>
    <property type="evidence" value="ECO:0007669"/>
    <property type="project" value="InterPro"/>
</dbReference>
<feature type="transmembrane region" description="Helical" evidence="8">
    <location>
        <begin position="76"/>
        <end position="96"/>
    </location>
</feature>
<evidence type="ECO:0000256" key="3">
    <source>
        <dbReference type="ARBA" id="ARBA00022475"/>
    </source>
</evidence>
<feature type="domain" description="Major facilitator superfamily (MFS) profile" evidence="9">
    <location>
        <begin position="1"/>
        <end position="377"/>
    </location>
</feature>
<feature type="transmembrane region" description="Helical" evidence="8">
    <location>
        <begin position="285"/>
        <end position="311"/>
    </location>
</feature>
<evidence type="ECO:0000313" key="10">
    <source>
        <dbReference type="EMBL" id="CAD7241160.1"/>
    </source>
</evidence>
<dbReference type="InterPro" id="IPR036259">
    <property type="entry name" value="MFS_trans_sf"/>
</dbReference>
<dbReference type="PANTHER" id="PTHR48021:SF1">
    <property type="entry name" value="GH07001P-RELATED"/>
    <property type="match status" value="1"/>
</dbReference>
<keyword evidence="6 8" id="KW-1133">Transmembrane helix</keyword>
<dbReference type="AlphaFoldDB" id="A0A7R8X1Z0"/>
<proteinExistence type="predicted"/>
<evidence type="ECO:0000256" key="1">
    <source>
        <dbReference type="ARBA" id="ARBA00004651"/>
    </source>
</evidence>
<name>A0A7R8X1Z0_9CRUS</name>
<dbReference type="FunFam" id="1.20.1250.20:FF:000218">
    <property type="entry name" value="facilitated trehalose transporter Tret1"/>
    <property type="match status" value="1"/>
</dbReference>
<keyword evidence="5 8" id="KW-0812">Transmembrane</keyword>
<feature type="transmembrane region" description="Helical" evidence="8">
    <location>
        <begin position="182"/>
        <end position="204"/>
    </location>
</feature>
<evidence type="ECO:0000256" key="4">
    <source>
        <dbReference type="ARBA" id="ARBA00022597"/>
    </source>
</evidence>
<dbReference type="Proteomes" id="UP000677054">
    <property type="component" value="Unassembled WGS sequence"/>
</dbReference>
<keyword evidence="4" id="KW-0762">Sugar transport</keyword>
<evidence type="ECO:0000256" key="2">
    <source>
        <dbReference type="ARBA" id="ARBA00022448"/>
    </source>
</evidence>
<feature type="transmembrane region" description="Helical" evidence="8">
    <location>
        <begin position="355"/>
        <end position="373"/>
    </location>
</feature>
<dbReference type="Gene3D" id="1.20.1250.20">
    <property type="entry name" value="MFS general substrate transporter like domains"/>
    <property type="match status" value="1"/>
</dbReference>
<gene>
    <name evidence="10" type="ORF">DSTB1V02_LOCUS1161</name>
</gene>
<evidence type="ECO:0000256" key="5">
    <source>
        <dbReference type="ARBA" id="ARBA00022692"/>
    </source>
</evidence>
<evidence type="ECO:0000256" key="7">
    <source>
        <dbReference type="ARBA" id="ARBA00023136"/>
    </source>
</evidence>
<sequence>MGSSLSGTAGSFLGRKPSLVFALFPYIIGWILVAFPFDLATFFAGRFLMGFGADLRTSIVQVYLGEIAHPSLRGMLASLPMTMMCLGTVISTGIASCLHWKTVALVFVFVPLFNLFLLFFVPESPAWLASKGRIEEAREVLESLHRDDVDEEMKGLQASLKGEGNTGKPKLRELLRWNYMKPVTITAAVTVLRQFTGVYVILFFTVDIFTTVGSSISPNLATIIVSLVQLLFQLTSGFLFDRVGRKKLSIFSSFCMAVSMAVCGGFYYFHAADSQAEVLSSSPMGWLPLACLSTFMLGFFSGISALGSLMISELLPAPVRDQAAGFLLCLNNVSMFLVVETFIYLQRLLALHGTFWLYSTASLVLGCFCIFYLPETKGVSLHEIQRIMTETRLASETDETENENA</sequence>
<comment type="subcellular location">
    <subcellularLocation>
        <location evidence="1">Cell membrane</location>
        <topology evidence="1">Multi-pass membrane protein</topology>
    </subcellularLocation>
</comment>
<dbReference type="PROSITE" id="PS50850">
    <property type="entry name" value="MFS"/>
    <property type="match status" value="1"/>
</dbReference>
<dbReference type="InterPro" id="IPR050549">
    <property type="entry name" value="MFS_Trehalose_Transporter"/>
</dbReference>
<feature type="transmembrane region" description="Helical" evidence="8">
    <location>
        <begin position="20"/>
        <end position="37"/>
    </location>
</feature>
<reference evidence="10" key="1">
    <citation type="submission" date="2020-11" db="EMBL/GenBank/DDBJ databases">
        <authorList>
            <person name="Tran Van P."/>
        </authorList>
    </citation>
    <scope>NUCLEOTIDE SEQUENCE</scope>
</reference>
<dbReference type="Pfam" id="PF00083">
    <property type="entry name" value="Sugar_tr"/>
    <property type="match status" value="1"/>
</dbReference>
<dbReference type="SUPFAM" id="SSF103473">
    <property type="entry name" value="MFS general substrate transporter"/>
    <property type="match status" value="1"/>
</dbReference>
<feature type="transmembrane region" description="Helical" evidence="8">
    <location>
        <begin position="323"/>
        <end position="343"/>
    </location>
</feature>
<dbReference type="EMBL" id="LR899622">
    <property type="protein sequence ID" value="CAD7241160.1"/>
    <property type="molecule type" value="Genomic_DNA"/>
</dbReference>
<accession>A0A7R8X1Z0</accession>
<feature type="transmembrane region" description="Helical" evidence="8">
    <location>
        <begin position="248"/>
        <end position="269"/>
    </location>
</feature>
<dbReference type="GO" id="GO:0005886">
    <property type="term" value="C:plasma membrane"/>
    <property type="evidence" value="ECO:0007669"/>
    <property type="project" value="UniProtKB-SubCell"/>
</dbReference>
<dbReference type="PANTHER" id="PTHR48021">
    <property type="match status" value="1"/>
</dbReference>
<feature type="transmembrane region" description="Helical" evidence="8">
    <location>
        <begin position="102"/>
        <end position="121"/>
    </location>
</feature>
<protein>
    <recommendedName>
        <fullName evidence="9">Major facilitator superfamily (MFS) profile domain-containing protein</fullName>
    </recommendedName>
</protein>